<accession>A0ACB6S6N1</accession>
<proteinExistence type="predicted"/>
<reference evidence="1" key="1">
    <citation type="journal article" date="2020" name="Stud. Mycol.">
        <title>101 Dothideomycetes genomes: a test case for predicting lifestyles and emergence of pathogens.</title>
        <authorList>
            <person name="Haridas S."/>
            <person name="Albert R."/>
            <person name="Binder M."/>
            <person name="Bloem J."/>
            <person name="Labutti K."/>
            <person name="Salamov A."/>
            <person name="Andreopoulos B."/>
            <person name="Baker S."/>
            <person name="Barry K."/>
            <person name="Bills G."/>
            <person name="Bluhm B."/>
            <person name="Cannon C."/>
            <person name="Castanera R."/>
            <person name="Culley D."/>
            <person name="Daum C."/>
            <person name="Ezra D."/>
            <person name="Gonzalez J."/>
            <person name="Henrissat B."/>
            <person name="Kuo A."/>
            <person name="Liang C."/>
            <person name="Lipzen A."/>
            <person name="Lutzoni F."/>
            <person name="Magnuson J."/>
            <person name="Mondo S."/>
            <person name="Nolan M."/>
            <person name="Ohm R."/>
            <person name="Pangilinan J."/>
            <person name="Park H.-J."/>
            <person name="Ramirez L."/>
            <person name="Alfaro M."/>
            <person name="Sun H."/>
            <person name="Tritt A."/>
            <person name="Yoshinaga Y."/>
            <person name="Zwiers L.-H."/>
            <person name="Turgeon B."/>
            <person name="Goodwin S."/>
            <person name="Spatafora J."/>
            <person name="Crous P."/>
            <person name="Grigoriev I."/>
        </authorList>
    </citation>
    <scope>NUCLEOTIDE SEQUENCE</scope>
    <source>
        <strain evidence="1">CBS 525.71</strain>
    </source>
</reference>
<sequence>MESNPSGLASQALLNKIDQLRELNVKSIELPQLVVLGDQSSGKSSVLESLTGFSFPQAPGLCTRYATQISCRREPEEYVAVSIIPQHGADAATENRLRAFKHNISTLTNEALVQIIQDANKVMGIRMTADDTDPSLHTFSNDTLKIEICGLEQKHFTVIDVPGIFRVSSPPFTTDHDVDLVRSMVESHIQNSRTIILVVLPSNVDITTQEILKMAEKADPGGMQTMGVLTKPDLVTEVVTQKAIKDLILGKGKQLRLGYCVVNNRSADDEQSTVCGIESLKIRLSDLLMNITKKEFPHVKADVAKQLEHRRSELERMGPSRTEQSAQSMYLGRLGSKFQAVTQCALNGYYDSEAIFTEAPNMKLITAVTKMNEKFSDTFWKKGHKRHTSSDWNDEGEAAHALAENDDADFAQDLLKLYPELHDIVETDSYECPKPKAFNNDFIMDHIEEVYQLNRGPELGTFSSSILSATFREQSEKFEPLVLTHVSRSIGLVHDYISNLITRICRDKQVRDQLWELILVDALCKTYVRAIEQARFMLRIERHGRPSTYNHYFSSEVQKKRQDRIKEITEAARYTTSKGVELVPMATLHNMVVNKENAQQIREDILDVLTSYYKVSRKRFVNNVCRQVIGHFLLEGDESPLKIFSSELVMGLEDDQLELIAGEDAETRNQRFLLNRDSAPQQHHLATRVTQQSQLRLQF</sequence>
<gene>
    <name evidence="1" type="ORF">BU25DRAFT_466289</name>
</gene>
<organism evidence="1 2">
    <name type="scientific">Macroventuria anomochaeta</name>
    <dbReference type="NCBI Taxonomy" id="301207"/>
    <lineage>
        <taxon>Eukaryota</taxon>
        <taxon>Fungi</taxon>
        <taxon>Dikarya</taxon>
        <taxon>Ascomycota</taxon>
        <taxon>Pezizomycotina</taxon>
        <taxon>Dothideomycetes</taxon>
        <taxon>Pleosporomycetidae</taxon>
        <taxon>Pleosporales</taxon>
        <taxon>Pleosporineae</taxon>
        <taxon>Didymellaceae</taxon>
        <taxon>Macroventuria</taxon>
    </lineage>
</organism>
<keyword evidence="2" id="KW-1185">Reference proteome</keyword>
<protein>
    <submittedName>
        <fullName evidence="1">Interferon-induced GTP-binding protein Mx2</fullName>
    </submittedName>
</protein>
<evidence type="ECO:0000313" key="2">
    <source>
        <dbReference type="Proteomes" id="UP000799754"/>
    </source>
</evidence>
<dbReference type="Proteomes" id="UP000799754">
    <property type="component" value="Unassembled WGS sequence"/>
</dbReference>
<comment type="caution">
    <text evidence="1">The sequence shown here is derived from an EMBL/GenBank/DDBJ whole genome shotgun (WGS) entry which is preliminary data.</text>
</comment>
<dbReference type="EMBL" id="MU006711">
    <property type="protein sequence ID" value="KAF2629172.1"/>
    <property type="molecule type" value="Genomic_DNA"/>
</dbReference>
<evidence type="ECO:0000313" key="1">
    <source>
        <dbReference type="EMBL" id="KAF2629172.1"/>
    </source>
</evidence>
<name>A0ACB6S6N1_9PLEO</name>